<dbReference type="HOGENOM" id="CLU_012062_16_9_6"/>
<organism evidence="6 7">
    <name type="scientific">Acinetobacter brisouii CIP 110357</name>
    <dbReference type="NCBI Taxonomy" id="1341683"/>
    <lineage>
        <taxon>Bacteria</taxon>
        <taxon>Pseudomonadati</taxon>
        <taxon>Pseudomonadota</taxon>
        <taxon>Gammaproteobacteria</taxon>
        <taxon>Moraxellales</taxon>
        <taxon>Moraxellaceae</taxon>
        <taxon>Acinetobacter</taxon>
    </lineage>
</organism>
<keyword evidence="4" id="KW-0732">Signal</keyword>
<dbReference type="PATRIC" id="fig|1341683.3.peg.2587"/>
<dbReference type="EMBL" id="AYEU01000007">
    <property type="protein sequence ID" value="ESK50630.1"/>
    <property type="molecule type" value="Genomic_DNA"/>
</dbReference>
<dbReference type="EC" id="5.2.1.8" evidence="4"/>
<comment type="caution">
    <text evidence="6">The sequence shown here is derived from an EMBL/GenBank/DDBJ whole genome shotgun (WGS) entry which is preliminary data.</text>
</comment>
<dbReference type="InterPro" id="IPR002130">
    <property type="entry name" value="Cyclophilin-type_PPIase_dom"/>
</dbReference>
<feature type="chain" id="PRO_5006531012" description="Peptidyl-prolyl cis-trans isomerase" evidence="4">
    <location>
        <begin position="20"/>
        <end position="188"/>
    </location>
</feature>
<evidence type="ECO:0000256" key="3">
    <source>
        <dbReference type="ARBA" id="ARBA00023235"/>
    </source>
</evidence>
<dbReference type="PRINTS" id="PR00153">
    <property type="entry name" value="CSAPPISMRASE"/>
</dbReference>
<protein>
    <recommendedName>
        <fullName evidence="4">Peptidyl-prolyl cis-trans isomerase</fullName>
        <shortName evidence="4">PPIase</shortName>
        <ecNumber evidence="4">5.2.1.8</ecNumber>
    </recommendedName>
</protein>
<feature type="signal peptide" evidence="4">
    <location>
        <begin position="1"/>
        <end position="19"/>
    </location>
</feature>
<dbReference type="Proteomes" id="UP000018418">
    <property type="component" value="Unassembled WGS sequence"/>
</dbReference>
<comment type="similarity">
    <text evidence="1 4">Belongs to the cyclophilin-type PPIase family.</text>
</comment>
<dbReference type="InterPro" id="IPR044665">
    <property type="entry name" value="E_coli_cyclophilin_A-like"/>
</dbReference>
<feature type="domain" description="PPIase cyclophilin-type" evidence="5">
    <location>
        <begin position="27"/>
        <end position="180"/>
    </location>
</feature>
<sequence length="188" mass="20604">MKKITLGLGLLLTGQMALANTFVQMKTNAGNIEIELFDQQAPITTQNFKNYVKSNFYSGTLFHRVIPGFMIQGGGLNLRMAEKSGKPPIKNESYNGLKNLRGTLAMARTNDPDSATSQFFINTANNKALDRSAFDAGYAVFGKVTKGMDVVDRISKVPTTNYGMHQNVPVKPIIIQSVQIVSKAVQNK</sequence>
<name>V2UPQ1_9GAMM</name>
<dbReference type="CDD" id="cd01920">
    <property type="entry name" value="cyclophilin_EcCYP_like"/>
    <property type="match status" value="1"/>
</dbReference>
<accession>V2UPQ1</accession>
<evidence type="ECO:0000313" key="6">
    <source>
        <dbReference type="EMBL" id="ESK50630.1"/>
    </source>
</evidence>
<keyword evidence="3 4" id="KW-0413">Isomerase</keyword>
<evidence type="ECO:0000256" key="1">
    <source>
        <dbReference type="ARBA" id="ARBA00007365"/>
    </source>
</evidence>
<proteinExistence type="inferred from homology"/>
<evidence type="ECO:0000256" key="2">
    <source>
        <dbReference type="ARBA" id="ARBA00023110"/>
    </source>
</evidence>
<keyword evidence="2 4" id="KW-0697">Rotamase</keyword>
<dbReference type="PROSITE" id="PS50072">
    <property type="entry name" value="CSA_PPIASE_2"/>
    <property type="match status" value="1"/>
</dbReference>
<dbReference type="Gene3D" id="2.40.100.10">
    <property type="entry name" value="Cyclophilin-like"/>
    <property type="match status" value="1"/>
</dbReference>
<dbReference type="Pfam" id="PF00160">
    <property type="entry name" value="Pro_isomerase"/>
    <property type="match status" value="1"/>
</dbReference>
<dbReference type="STRING" id="396323.VH98_14040"/>
<dbReference type="InterPro" id="IPR020892">
    <property type="entry name" value="Cyclophilin-type_PPIase_CS"/>
</dbReference>
<dbReference type="InterPro" id="IPR029000">
    <property type="entry name" value="Cyclophilin-like_dom_sf"/>
</dbReference>
<dbReference type="PANTHER" id="PTHR43246">
    <property type="entry name" value="PEPTIDYL-PROLYL CIS-TRANS ISOMERASE CYP38, CHLOROPLASTIC"/>
    <property type="match status" value="1"/>
</dbReference>
<dbReference type="GO" id="GO:0003755">
    <property type="term" value="F:peptidyl-prolyl cis-trans isomerase activity"/>
    <property type="evidence" value="ECO:0007669"/>
    <property type="project" value="UniProtKB-UniRule"/>
</dbReference>
<evidence type="ECO:0000256" key="4">
    <source>
        <dbReference type="RuleBase" id="RU363019"/>
    </source>
</evidence>
<evidence type="ECO:0000313" key="7">
    <source>
        <dbReference type="Proteomes" id="UP000018418"/>
    </source>
</evidence>
<dbReference type="RefSeq" id="WP_004902914.1">
    <property type="nucleotide sequence ID" value="NZ_BBTI01000017.1"/>
</dbReference>
<comment type="catalytic activity">
    <reaction evidence="4">
        <text>[protein]-peptidylproline (omega=180) = [protein]-peptidylproline (omega=0)</text>
        <dbReference type="Rhea" id="RHEA:16237"/>
        <dbReference type="Rhea" id="RHEA-COMP:10747"/>
        <dbReference type="Rhea" id="RHEA-COMP:10748"/>
        <dbReference type="ChEBI" id="CHEBI:83833"/>
        <dbReference type="ChEBI" id="CHEBI:83834"/>
        <dbReference type="EC" id="5.2.1.8"/>
    </reaction>
</comment>
<dbReference type="GO" id="GO:0006457">
    <property type="term" value="P:protein folding"/>
    <property type="evidence" value="ECO:0007669"/>
    <property type="project" value="InterPro"/>
</dbReference>
<reference evidence="6 7" key="1">
    <citation type="submission" date="2013-10" db="EMBL/GenBank/DDBJ databases">
        <title>The Genome Sequence of Acinetobacter brisouii CIP 110357.</title>
        <authorList>
            <consortium name="The Broad Institute Genomics Platform"/>
            <consortium name="The Broad Institute Genome Sequencing Center for Infectious Disease"/>
            <person name="Cerqueira G."/>
            <person name="Feldgarden M."/>
            <person name="Courvalin P."/>
            <person name="Grillot-Courvalin C."/>
            <person name="Clermont D."/>
            <person name="Rocha E."/>
            <person name="Yoon E.-J."/>
            <person name="Nemec A."/>
            <person name="Young S.K."/>
            <person name="Zeng Q."/>
            <person name="Gargeya S."/>
            <person name="Fitzgerald M."/>
            <person name="Abouelleil A."/>
            <person name="Alvarado L."/>
            <person name="Berlin A.M."/>
            <person name="Chapman S.B."/>
            <person name="Gainer-Dewar J."/>
            <person name="Goldberg J."/>
            <person name="Gnerre S."/>
            <person name="Griggs A."/>
            <person name="Gujja S."/>
            <person name="Hansen M."/>
            <person name="Howarth C."/>
            <person name="Imamovic A."/>
            <person name="Ireland A."/>
            <person name="Larimer J."/>
            <person name="McCowan C."/>
            <person name="Murphy C."/>
            <person name="Pearson M."/>
            <person name="Poon T.W."/>
            <person name="Priest M."/>
            <person name="Roberts A."/>
            <person name="Saif S."/>
            <person name="Shea T."/>
            <person name="Sykes S."/>
            <person name="Wortman J."/>
            <person name="Nusbaum C."/>
            <person name="Birren B."/>
        </authorList>
    </citation>
    <scope>NUCLEOTIDE SEQUENCE [LARGE SCALE GENOMIC DNA]</scope>
    <source>
        <strain evidence="6 7">CIP 110357</strain>
    </source>
</reference>
<dbReference type="AlphaFoldDB" id="V2UPQ1"/>
<evidence type="ECO:0000259" key="5">
    <source>
        <dbReference type="PROSITE" id="PS50072"/>
    </source>
</evidence>
<keyword evidence="7" id="KW-1185">Reference proteome</keyword>
<dbReference type="OrthoDB" id="9807797at2"/>
<gene>
    <name evidence="6" type="ORF">P255_02618</name>
</gene>
<dbReference type="SUPFAM" id="SSF50891">
    <property type="entry name" value="Cyclophilin-like"/>
    <property type="match status" value="1"/>
</dbReference>
<dbReference type="PROSITE" id="PS00170">
    <property type="entry name" value="CSA_PPIASE_1"/>
    <property type="match status" value="1"/>
</dbReference>
<comment type="function">
    <text evidence="4">PPIases accelerate the folding of proteins. It catalyzes the cis-trans isomerization of proline imidic peptide bonds in oligopeptides.</text>
</comment>